<dbReference type="Gene3D" id="3.20.10.10">
    <property type="entry name" value="D-amino Acid Aminotransferase, subunit A, domain 2"/>
    <property type="match status" value="1"/>
</dbReference>
<accession>A0A562DIK8</accession>
<dbReference type="InterPro" id="IPR036038">
    <property type="entry name" value="Aminotransferase-like"/>
</dbReference>
<dbReference type="InterPro" id="IPR043131">
    <property type="entry name" value="BCAT-like_N"/>
</dbReference>
<proteinExistence type="predicted"/>
<dbReference type="Proteomes" id="UP000321583">
    <property type="component" value="Unassembled WGS sequence"/>
</dbReference>
<sequence length="275" mass="29090">MTQPPSGSFLLNGRPAASDPEGLRALAQVNYGHFTALQVRGGRAQGMELHLARLGQGNAELFDAALDEAQVRAWMAQAAAEQGGDCSLRVAVFARGFDHRQPLRALQADVLVSATAPARPSGKAIRVRSVAFVRPFPHLKHVATFPLFQHRRLAMRDGYDDALFVDGTGADARVVEGTVWNIGFWDGRGITWPAGPALRGTAEQLLQAGLGTLGCMQQVRPVALGEVGDFAAAFAANASGVQRIAAIDTVEFAPSPELDALLASAAAHAPWEPLA</sequence>
<dbReference type="GO" id="GO:0008483">
    <property type="term" value="F:transaminase activity"/>
    <property type="evidence" value="ECO:0007669"/>
    <property type="project" value="UniProtKB-KW"/>
</dbReference>
<dbReference type="SUPFAM" id="SSF56752">
    <property type="entry name" value="D-aminoacid aminotransferase-like PLP-dependent enzymes"/>
    <property type="match status" value="1"/>
</dbReference>
<evidence type="ECO:0000313" key="2">
    <source>
        <dbReference type="Proteomes" id="UP000321583"/>
    </source>
</evidence>
<dbReference type="InterPro" id="IPR001544">
    <property type="entry name" value="Aminotrans_IV"/>
</dbReference>
<dbReference type="AlphaFoldDB" id="A0A562DIK8"/>
<dbReference type="NCBIfam" id="NF006734">
    <property type="entry name" value="PRK09266.1"/>
    <property type="match status" value="1"/>
</dbReference>
<dbReference type="RefSeq" id="WP_232211015.1">
    <property type="nucleotide sequence ID" value="NZ_VLJS01000066.1"/>
</dbReference>
<comment type="caution">
    <text evidence="1">The sequence shown here is derived from an EMBL/GenBank/DDBJ whole genome shotgun (WGS) entry which is preliminary data.</text>
</comment>
<dbReference type="Pfam" id="PF01063">
    <property type="entry name" value="Aminotran_4"/>
    <property type="match status" value="1"/>
</dbReference>
<keyword evidence="1" id="KW-0032">Aminotransferase</keyword>
<evidence type="ECO:0000313" key="1">
    <source>
        <dbReference type="EMBL" id="TWH09482.1"/>
    </source>
</evidence>
<keyword evidence="1" id="KW-0808">Transferase</keyword>
<dbReference type="InterPro" id="IPR043132">
    <property type="entry name" value="BCAT-like_C"/>
</dbReference>
<reference evidence="1 2" key="1">
    <citation type="submission" date="2019-07" db="EMBL/GenBank/DDBJ databases">
        <title>Genome sequencing of lignin-degrading bacterial isolates.</title>
        <authorList>
            <person name="Gladden J."/>
        </authorList>
    </citation>
    <scope>NUCLEOTIDE SEQUENCE [LARGE SCALE GENOMIC DNA]</scope>
    <source>
        <strain evidence="1 2">J19</strain>
    </source>
</reference>
<gene>
    <name evidence="1" type="ORF">L613_003700000120</name>
</gene>
<protein>
    <submittedName>
        <fullName evidence="1">Branched-subunit amino acid aminotransferase/4-amino-4-deoxychorismate lyase</fullName>
    </submittedName>
</protein>
<dbReference type="EMBL" id="VLJS01000066">
    <property type="protein sequence ID" value="TWH09482.1"/>
    <property type="molecule type" value="Genomic_DNA"/>
</dbReference>
<keyword evidence="2" id="KW-1185">Reference proteome</keyword>
<keyword evidence="1" id="KW-0456">Lyase</keyword>
<dbReference type="Gene3D" id="3.30.470.10">
    <property type="match status" value="1"/>
</dbReference>
<name>A0A562DIK8_9GAMM</name>
<dbReference type="GO" id="GO:0016829">
    <property type="term" value="F:lyase activity"/>
    <property type="evidence" value="ECO:0007669"/>
    <property type="project" value="UniProtKB-KW"/>
</dbReference>
<organism evidence="1 2">
    <name type="scientific">Pseudoxanthomonas taiwanensis J19</name>
    <dbReference type="NCBI Taxonomy" id="935569"/>
    <lineage>
        <taxon>Bacteria</taxon>
        <taxon>Pseudomonadati</taxon>
        <taxon>Pseudomonadota</taxon>
        <taxon>Gammaproteobacteria</taxon>
        <taxon>Lysobacterales</taxon>
        <taxon>Lysobacteraceae</taxon>
        <taxon>Pseudoxanthomonas</taxon>
    </lineage>
</organism>